<dbReference type="RefSeq" id="WP_433997010.1">
    <property type="nucleotide sequence ID" value="NZ_AP027735.1"/>
</dbReference>
<dbReference type="InterPro" id="IPR002347">
    <property type="entry name" value="SDR_fam"/>
</dbReference>
<proteinExistence type="predicted"/>
<dbReference type="InterPro" id="IPR036291">
    <property type="entry name" value="NAD(P)-bd_dom_sf"/>
</dbReference>
<gene>
    <name evidence="1" type="ORF">GCM10025872_30120</name>
</gene>
<sequence>METLTRQLAIEYGGRGIRCLCLRPNGMPEAARTDSHSNTVFSDAARRQGLDLEEMLESFPEGTTLKRSPTLREVADAAVFFASPSASSFTGTVEKIGPGDTTLTL</sequence>
<name>A0ABM8HED7_9MICO</name>
<evidence type="ECO:0000313" key="1">
    <source>
        <dbReference type="EMBL" id="BDZ59355.1"/>
    </source>
</evidence>
<reference evidence="1" key="1">
    <citation type="journal article" date="2014" name="Int. J. Syst. Evol. Microbiol.">
        <title>Complete genome of a new Firmicutes species belonging to the dominant human colonic microbiota ('Ruminococcus bicirculans') reveals two chromosomes and a selective capacity to utilize plant glucans.</title>
        <authorList>
            <consortium name="NISC Comparative Sequencing Program"/>
            <person name="Wegmann U."/>
            <person name="Louis P."/>
            <person name="Goesmann A."/>
            <person name="Henrissat B."/>
            <person name="Duncan S.H."/>
            <person name="Flint H.J."/>
        </authorList>
    </citation>
    <scope>NUCLEOTIDE SEQUENCE</scope>
    <source>
        <strain evidence="1">NBRC 110608</strain>
    </source>
</reference>
<accession>A0ABM8HED7</accession>
<dbReference type="Gene3D" id="3.40.50.720">
    <property type="entry name" value="NAD(P)-binding Rossmann-like Domain"/>
    <property type="match status" value="1"/>
</dbReference>
<dbReference type="EMBL" id="AP027735">
    <property type="protein sequence ID" value="BDZ59355.1"/>
    <property type="molecule type" value="Genomic_DNA"/>
</dbReference>
<dbReference type="Pfam" id="PF13561">
    <property type="entry name" value="adh_short_C2"/>
    <property type="match status" value="1"/>
</dbReference>
<protein>
    <recommendedName>
        <fullName evidence="2">SDR family oxidoreductase</fullName>
    </recommendedName>
</protein>
<dbReference type="SUPFAM" id="SSF51735">
    <property type="entry name" value="NAD(P)-binding Rossmann-fold domains"/>
    <property type="match status" value="1"/>
</dbReference>
<evidence type="ECO:0008006" key="2">
    <source>
        <dbReference type="Google" id="ProtNLM"/>
    </source>
</evidence>
<reference evidence="1" key="2">
    <citation type="submission" date="2023-02" db="EMBL/GenBank/DDBJ databases">
        <authorList>
            <person name="Sun Q."/>
            <person name="Mori K."/>
        </authorList>
    </citation>
    <scope>NUCLEOTIDE SEQUENCE</scope>
    <source>
        <strain evidence="1">NBRC 110608</strain>
    </source>
</reference>
<organism evidence="1">
    <name type="scientific">Barrientosiimonas endolithica</name>
    <dbReference type="NCBI Taxonomy" id="1535208"/>
    <lineage>
        <taxon>Bacteria</taxon>
        <taxon>Bacillati</taxon>
        <taxon>Actinomycetota</taxon>
        <taxon>Actinomycetes</taxon>
        <taxon>Micrococcales</taxon>
        <taxon>Dermacoccaceae</taxon>
        <taxon>Barrientosiimonas</taxon>
    </lineage>
</organism>